<feature type="domain" description="4-vinyl reductase 4VR" evidence="1">
    <location>
        <begin position="131"/>
        <end position="192"/>
    </location>
</feature>
<organism evidence="2 3">
    <name type="scientific">Roseofilum casamattae BLCC-M143</name>
    <dbReference type="NCBI Taxonomy" id="3022442"/>
    <lineage>
        <taxon>Bacteria</taxon>
        <taxon>Bacillati</taxon>
        <taxon>Cyanobacteriota</taxon>
        <taxon>Cyanophyceae</taxon>
        <taxon>Desertifilales</taxon>
        <taxon>Desertifilaceae</taxon>
        <taxon>Roseofilum</taxon>
        <taxon>Roseofilum casamattae</taxon>
    </lineage>
</organism>
<dbReference type="PANTHER" id="PTHR35090:SF1">
    <property type="entry name" value="SLR0144 PROTEIN"/>
    <property type="match status" value="1"/>
</dbReference>
<dbReference type="InterPro" id="IPR004096">
    <property type="entry name" value="V4R"/>
</dbReference>
<reference evidence="2 3" key="1">
    <citation type="submission" date="2023-01" db="EMBL/GenBank/DDBJ databases">
        <title>Novel diversity within Roseofilum (Cyanobacteria; Desertifilaceae) from marine benthic mats with descriptions of four novel species.</title>
        <authorList>
            <person name="Wang Y."/>
            <person name="Berthold D.E."/>
            <person name="Hu J."/>
            <person name="Lefler F.W."/>
            <person name="Laughinghouse H.D. IV."/>
        </authorList>
    </citation>
    <scope>NUCLEOTIDE SEQUENCE [LARGE SCALE GENOMIC DNA]</scope>
    <source>
        <strain evidence="2 3">BLCC-M143</strain>
    </source>
</reference>
<gene>
    <name evidence="2" type="ORF">PMH09_09645</name>
</gene>
<sequence length="219" mass="24916">MISVSDLVANKRIPSNYFATDVYVRSDLELGLLENRRNDRLLAMPEPLLKAIYSGLDKETGQAARLVLYNCGRWWGKNFYARFSEEVSDYYETPLAEMKMLDFLQCLQQCWKTHGWGKIDLDKNYIGQGFLIVKTWNAPFASHSPKLGVPVCFLDAGVFSSFFSQLSGKDLYCVQISCESLGAECNDFVLGLEKRLSPIEPLVENGESQDRIMEKLLQN</sequence>
<dbReference type="RefSeq" id="WP_283758116.1">
    <property type="nucleotide sequence ID" value="NZ_JAQOSQ010000008.1"/>
</dbReference>
<name>A0ABT7BW84_9CYAN</name>
<evidence type="ECO:0000259" key="1">
    <source>
        <dbReference type="SMART" id="SM00989"/>
    </source>
</evidence>
<protein>
    <submittedName>
        <fullName evidence="2">4-vinyl reductase</fullName>
    </submittedName>
</protein>
<dbReference type="InterPro" id="IPR024096">
    <property type="entry name" value="NO_sig/Golgi_transp_ligand-bd"/>
</dbReference>
<comment type="caution">
    <text evidence="2">The sequence shown here is derived from an EMBL/GenBank/DDBJ whole genome shotgun (WGS) entry which is preliminary data.</text>
</comment>
<evidence type="ECO:0000313" key="3">
    <source>
        <dbReference type="Proteomes" id="UP001232992"/>
    </source>
</evidence>
<dbReference type="SMART" id="SM00989">
    <property type="entry name" value="V4R"/>
    <property type="match status" value="1"/>
</dbReference>
<evidence type="ECO:0000313" key="2">
    <source>
        <dbReference type="EMBL" id="MDJ1183462.1"/>
    </source>
</evidence>
<dbReference type="EMBL" id="JAQOSQ010000008">
    <property type="protein sequence ID" value="MDJ1183462.1"/>
    <property type="molecule type" value="Genomic_DNA"/>
</dbReference>
<dbReference type="SUPFAM" id="SSF111126">
    <property type="entry name" value="Ligand-binding domain in the NO signalling and Golgi transport"/>
    <property type="match status" value="1"/>
</dbReference>
<dbReference type="Proteomes" id="UP001232992">
    <property type="component" value="Unassembled WGS sequence"/>
</dbReference>
<dbReference type="Gene3D" id="3.30.1380.20">
    <property type="entry name" value="Trafficking protein particle complex subunit 3"/>
    <property type="match status" value="1"/>
</dbReference>
<keyword evidence="3" id="KW-1185">Reference proteome</keyword>
<dbReference type="PANTHER" id="PTHR35090">
    <property type="entry name" value="DNA-DIRECTED RNA POLYMERASE SUBUNIT I"/>
    <property type="match status" value="1"/>
</dbReference>
<proteinExistence type="predicted"/>
<dbReference type="Pfam" id="PF02830">
    <property type="entry name" value="V4R"/>
    <property type="match status" value="1"/>
</dbReference>
<accession>A0ABT7BW84</accession>